<dbReference type="SUPFAM" id="SSF50998">
    <property type="entry name" value="Quinoprotein alcohol dehydrogenase-like"/>
    <property type="match status" value="1"/>
</dbReference>
<sequence length="388" mass="44265">MKRLILILITLLFISPIVSSGAEKDSISLNLIWEKEFPEPVPGKVYGGIYDVAFDKNRGGLFCPTVVVTGNSENARGIIYFDSTGEVVKTRELKEWTQVRISSNGKYIAIMHPEKYDGEFHCGPVDIETILGKFVKRIDGVYSSWWWVSPKGNEIIEKDIWADADIYYFRGTIGKGKANLTKKEGDFTLFDGKPAIKWTGTENDYLQIGNKVVTASPDGKYVVISKYVPKGKSYVDHLLLYTKDGIFIEDFDLGIKGSLRREFSSDSRYLVASVENLVFLIDVEKRKILWRYKSDDIHQTLNLSTTIDFSLKPFYIVGVFHHHEHSGPKMYDERIIIFSMESKVMVDTLITKTLDRLGKVVLRVNSKGNMLCYVTPHKIRVFELWGVK</sequence>
<evidence type="ECO:0000313" key="2">
    <source>
        <dbReference type="Proteomes" id="UP000271125"/>
    </source>
</evidence>
<comment type="caution">
    <text evidence="1">The sequence shown here is derived from an EMBL/GenBank/DDBJ whole genome shotgun (WGS) entry which is preliminary data.</text>
</comment>
<reference evidence="1 2" key="1">
    <citation type="submission" date="2018-06" db="EMBL/GenBank/DDBJ databases">
        <title>Extensive metabolic versatility and redundancy in microbially diverse, dynamic hydrothermal sediments.</title>
        <authorList>
            <person name="Dombrowski N."/>
            <person name="Teske A."/>
            <person name="Baker B.J."/>
        </authorList>
    </citation>
    <scope>NUCLEOTIDE SEQUENCE [LARGE SCALE GENOMIC DNA]</scope>
    <source>
        <strain evidence="1">B10_G13</strain>
    </source>
</reference>
<organism evidence="1 2">
    <name type="scientific">candidate division TA06 bacterium</name>
    <dbReference type="NCBI Taxonomy" id="2250710"/>
    <lineage>
        <taxon>Bacteria</taxon>
        <taxon>Bacteria division TA06</taxon>
    </lineage>
</organism>
<dbReference type="AlphaFoldDB" id="A0A660SP55"/>
<accession>A0A660SP55</accession>
<dbReference type="Proteomes" id="UP000271125">
    <property type="component" value="Unassembled WGS sequence"/>
</dbReference>
<protein>
    <recommendedName>
        <fullName evidence="3">WD40 repeat domain-containing protein</fullName>
    </recommendedName>
</protein>
<proteinExistence type="predicted"/>
<gene>
    <name evidence="1" type="ORF">DRP43_00365</name>
</gene>
<evidence type="ECO:0008006" key="3">
    <source>
        <dbReference type="Google" id="ProtNLM"/>
    </source>
</evidence>
<evidence type="ECO:0000313" key="1">
    <source>
        <dbReference type="EMBL" id="RKX72584.1"/>
    </source>
</evidence>
<name>A0A660SP55_UNCT6</name>
<dbReference type="InterPro" id="IPR011047">
    <property type="entry name" value="Quinoprotein_ADH-like_sf"/>
</dbReference>
<dbReference type="EMBL" id="QNBD01000009">
    <property type="protein sequence ID" value="RKX72584.1"/>
    <property type="molecule type" value="Genomic_DNA"/>
</dbReference>